<evidence type="ECO:0000259" key="6">
    <source>
        <dbReference type="Pfam" id="PF13556"/>
    </source>
</evidence>
<dbReference type="GO" id="GO:0003677">
    <property type="term" value="F:DNA binding"/>
    <property type="evidence" value="ECO:0007669"/>
    <property type="project" value="UniProtKB-KW"/>
</dbReference>
<evidence type="ECO:0000256" key="4">
    <source>
        <dbReference type="ARBA" id="ARBA00023163"/>
    </source>
</evidence>
<dbReference type="AlphaFoldDB" id="A0A0V8JGL0"/>
<keyword evidence="4" id="KW-0804">Transcription</keyword>
<reference evidence="8 9" key="1">
    <citation type="submission" date="2015-11" db="EMBL/GenBank/DDBJ databases">
        <title>Bacillus caseinolyticus sp nov.</title>
        <authorList>
            <person name="Dastager S.G."/>
            <person name="Mawlankar R."/>
        </authorList>
    </citation>
    <scope>NUCLEOTIDE SEQUENCE [LARGE SCALE GENOMIC DNA]</scope>
    <source>
        <strain evidence="8 9">SGD-V-76</strain>
    </source>
</reference>
<dbReference type="PANTHER" id="PTHR33744">
    <property type="entry name" value="CARBOHYDRATE DIACID REGULATOR"/>
    <property type="match status" value="1"/>
</dbReference>
<dbReference type="InterPro" id="IPR010312">
    <property type="entry name" value="Transc_reg_CodY_N"/>
</dbReference>
<dbReference type="Pfam" id="PF17853">
    <property type="entry name" value="GGDEF_2"/>
    <property type="match status" value="1"/>
</dbReference>
<keyword evidence="3" id="KW-0238">DNA-binding</keyword>
<evidence type="ECO:0000256" key="2">
    <source>
        <dbReference type="ARBA" id="ARBA00023015"/>
    </source>
</evidence>
<dbReference type="InterPro" id="IPR029016">
    <property type="entry name" value="GAF-like_dom_sf"/>
</dbReference>
<comment type="similarity">
    <text evidence="1">Belongs to the CdaR family.</text>
</comment>
<keyword evidence="9" id="KW-1185">Reference proteome</keyword>
<sequence length="415" mass="48676">MNKPIRDPFKENFDTLEEFADRISEVLQCPITIEDSNHRLLAYSTHDERTDQARIATIIGRRVPEKVINNLWKEGIIPQLLKTDDPIRVENINEIGLGNRVAISIWKNDEVLGFIWAVEVDKTLNEEELLLLKKAATVLRNKLLQLQIRKYKREERSQEFFWKLLTGHMESKEDITQAFYDAQITPPTSFSIAVFRFQEDIMPESERQISYLLKTMHRLKIILYTIDCNDLILFLSLDSILTPLKDQHDFVTFFKDTMKERFSIEQIEASFSSMYSSYDHIAKSYNEALNVLNIKRKFPKETAHIAGYQELGIYQFLDVLLEKRTQDHFENYSLAKLNEYDLRHNSTLVETLEVFLDSDNNINDAAKVLNVHINTLSYRLKRISEIGDINLKDTNQKITLYLDIKLQKYKNNPSN</sequence>
<accession>A0A0V8JGL0</accession>
<protein>
    <submittedName>
        <fullName evidence="8">PucR family transcriptional regulator</fullName>
    </submittedName>
</protein>
<evidence type="ECO:0000259" key="7">
    <source>
        <dbReference type="Pfam" id="PF17853"/>
    </source>
</evidence>
<feature type="domain" description="PucR C-terminal helix-turn-helix" evidence="6">
    <location>
        <begin position="348"/>
        <end position="405"/>
    </location>
</feature>
<keyword evidence="2" id="KW-0805">Transcription regulation</keyword>
<dbReference type="Pfam" id="PF13556">
    <property type="entry name" value="HTH_30"/>
    <property type="match status" value="1"/>
</dbReference>
<evidence type="ECO:0000256" key="1">
    <source>
        <dbReference type="ARBA" id="ARBA00006754"/>
    </source>
</evidence>
<evidence type="ECO:0000256" key="3">
    <source>
        <dbReference type="ARBA" id="ARBA00023125"/>
    </source>
</evidence>
<dbReference type="Proteomes" id="UP000053681">
    <property type="component" value="Unassembled WGS sequence"/>
</dbReference>
<feature type="domain" description="CdaR GGDEF-like" evidence="7">
    <location>
        <begin position="171"/>
        <end position="294"/>
    </location>
</feature>
<dbReference type="Gene3D" id="3.30.450.40">
    <property type="match status" value="1"/>
</dbReference>
<feature type="domain" description="Global transcriptional regulator CodY N-terminal" evidence="5">
    <location>
        <begin position="17"/>
        <end position="158"/>
    </location>
</feature>
<dbReference type="Gene3D" id="1.10.10.2840">
    <property type="entry name" value="PucR C-terminal helix-turn-helix domain"/>
    <property type="match status" value="1"/>
</dbReference>
<dbReference type="GO" id="GO:0005525">
    <property type="term" value="F:GTP binding"/>
    <property type="evidence" value="ECO:0007669"/>
    <property type="project" value="InterPro"/>
</dbReference>
<dbReference type="PANTHER" id="PTHR33744:SF1">
    <property type="entry name" value="DNA-BINDING TRANSCRIPTIONAL ACTIVATOR ADER"/>
    <property type="match status" value="1"/>
</dbReference>
<proteinExistence type="inferred from homology"/>
<evidence type="ECO:0000313" key="8">
    <source>
        <dbReference type="EMBL" id="KSU86108.1"/>
    </source>
</evidence>
<name>A0A0V8JGL0_9BACI</name>
<dbReference type="InterPro" id="IPR051448">
    <property type="entry name" value="CdaR-like_regulators"/>
</dbReference>
<gene>
    <name evidence="8" type="ORF">AS180_20480</name>
</gene>
<dbReference type="InterPro" id="IPR025736">
    <property type="entry name" value="PucR_C-HTH_dom"/>
</dbReference>
<evidence type="ECO:0000313" key="9">
    <source>
        <dbReference type="Proteomes" id="UP000053681"/>
    </source>
</evidence>
<dbReference type="InterPro" id="IPR042070">
    <property type="entry name" value="PucR_C-HTH_sf"/>
</dbReference>
<evidence type="ECO:0000259" key="5">
    <source>
        <dbReference type="Pfam" id="PF06018"/>
    </source>
</evidence>
<dbReference type="Pfam" id="PF06018">
    <property type="entry name" value="CodY"/>
    <property type="match status" value="1"/>
</dbReference>
<dbReference type="EMBL" id="LNQP01000116">
    <property type="protein sequence ID" value="KSU86108.1"/>
    <property type="molecule type" value="Genomic_DNA"/>
</dbReference>
<dbReference type="RefSeq" id="WP_025910298.1">
    <property type="nucleotide sequence ID" value="NZ_KQ758730.1"/>
</dbReference>
<comment type="caution">
    <text evidence="8">The sequence shown here is derived from an EMBL/GenBank/DDBJ whole genome shotgun (WGS) entry which is preliminary data.</text>
</comment>
<organism evidence="8 9">
    <name type="scientific">Priestia veravalensis</name>
    <dbReference type="NCBI Taxonomy" id="1414648"/>
    <lineage>
        <taxon>Bacteria</taxon>
        <taxon>Bacillati</taxon>
        <taxon>Bacillota</taxon>
        <taxon>Bacilli</taxon>
        <taxon>Bacillales</taxon>
        <taxon>Bacillaceae</taxon>
        <taxon>Priestia</taxon>
    </lineage>
</organism>
<dbReference type="InterPro" id="IPR041522">
    <property type="entry name" value="CdaR_GGDEF"/>
</dbReference>